<dbReference type="GO" id="GO:0008270">
    <property type="term" value="F:zinc ion binding"/>
    <property type="evidence" value="ECO:0007669"/>
    <property type="project" value="UniProtKB-KW"/>
</dbReference>
<feature type="domain" description="C2H2-type" evidence="8">
    <location>
        <begin position="239"/>
        <end position="267"/>
    </location>
</feature>
<dbReference type="InterPro" id="IPR036236">
    <property type="entry name" value="Znf_C2H2_sf"/>
</dbReference>
<evidence type="ECO:0000313" key="10">
    <source>
        <dbReference type="RefSeq" id="XP_031764604.2"/>
    </source>
</evidence>
<evidence type="ECO:0000313" key="11">
    <source>
        <dbReference type="RefSeq" id="XP_031764606.2"/>
    </source>
</evidence>
<organism evidence="9 11">
    <name type="scientific">Galleria mellonella</name>
    <name type="common">Greater wax moth</name>
    <dbReference type="NCBI Taxonomy" id="7137"/>
    <lineage>
        <taxon>Eukaryota</taxon>
        <taxon>Metazoa</taxon>
        <taxon>Ecdysozoa</taxon>
        <taxon>Arthropoda</taxon>
        <taxon>Hexapoda</taxon>
        <taxon>Insecta</taxon>
        <taxon>Pterygota</taxon>
        <taxon>Neoptera</taxon>
        <taxon>Endopterygota</taxon>
        <taxon>Lepidoptera</taxon>
        <taxon>Glossata</taxon>
        <taxon>Ditrysia</taxon>
        <taxon>Pyraloidea</taxon>
        <taxon>Pyralidae</taxon>
        <taxon>Galleriinae</taxon>
        <taxon>Galleria</taxon>
    </lineage>
</organism>
<feature type="domain" description="C2H2-type" evidence="8">
    <location>
        <begin position="180"/>
        <end position="207"/>
    </location>
</feature>
<reference evidence="10 11" key="1">
    <citation type="submission" date="2025-05" db="UniProtKB">
        <authorList>
            <consortium name="RefSeq"/>
        </authorList>
    </citation>
    <scope>IDENTIFICATION</scope>
    <source>
        <tissue evidence="10 11">Whole larvae</tissue>
    </source>
</reference>
<proteinExistence type="predicted"/>
<evidence type="ECO:0000256" key="2">
    <source>
        <dbReference type="ARBA" id="ARBA00022723"/>
    </source>
</evidence>
<dbReference type="SMART" id="SM00355">
    <property type="entry name" value="ZnF_C2H2"/>
    <property type="match status" value="8"/>
</dbReference>
<evidence type="ECO:0000256" key="7">
    <source>
        <dbReference type="PROSITE-ProRule" id="PRU00042"/>
    </source>
</evidence>
<keyword evidence="5" id="KW-0862">Zinc</keyword>
<dbReference type="PROSITE" id="PS50157">
    <property type="entry name" value="ZINC_FINGER_C2H2_2"/>
    <property type="match status" value="6"/>
</dbReference>
<keyword evidence="3" id="KW-0677">Repeat</keyword>
<dbReference type="PROSITE" id="PS00028">
    <property type="entry name" value="ZINC_FINGER_C2H2_1"/>
    <property type="match status" value="6"/>
</dbReference>
<dbReference type="Pfam" id="PF00096">
    <property type="entry name" value="zf-C2H2"/>
    <property type="match status" value="2"/>
</dbReference>
<evidence type="ECO:0000256" key="5">
    <source>
        <dbReference type="ARBA" id="ARBA00022833"/>
    </source>
</evidence>
<dbReference type="InterPro" id="IPR013087">
    <property type="entry name" value="Znf_C2H2_type"/>
</dbReference>
<evidence type="ECO:0000256" key="1">
    <source>
        <dbReference type="ARBA" id="ARBA00004123"/>
    </source>
</evidence>
<keyword evidence="4 7" id="KW-0863">Zinc-finger</keyword>
<protein>
    <submittedName>
        <fullName evidence="10 11">Zinc finger protein 681-like isoform X1</fullName>
    </submittedName>
</protein>
<evidence type="ECO:0000256" key="4">
    <source>
        <dbReference type="ARBA" id="ARBA00022771"/>
    </source>
</evidence>
<keyword evidence="9" id="KW-1185">Reference proteome</keyword>
<dbReference type="PANTHER" id="PTHR24406">
    <property type="entry name" value="TRANSCRIPTIONAL REPRESSOR CTCFL-RELATED"/>
    <property type="match status" value="1"/>
</dbReference>
<dbReference type="GeneID" id="113523197"/>
<feature type="domain" description="C2H2-type" evidence="8">
    <location>
        <begin position="352"/>
        <end position="375"/>
    </location>
</feature>
<dbReference type="GO" id="GO:0000977">
    <property type="term" value="F:RNA polymerase II transcription regulatory region sequence-specific DNA binding"/>
    <property type="evidence" value="ECO:0007669"/>
    <property type="project" value="TreeGrafter"/>
</dbReference>
<sequence length="402" mass="47765">MDILRLFLNEETLKNTCFLCFKNNEKHMSIYQDFFIYNDECNDLKICLYNMIKFLLPMQDIIFHQACDICTHLIIKIYLVMRKHNEKLEQYNVIIDKLIYQVEKKSYHLKDTDKVNEIYLNVQEPNNDYKESVNNQIVTEDKIDFETALKSCKKCDMKFKSTELLQKHYSAAHRNISKSMICDICGKNYKSPQALKDHLNSHTEKQCPYCCKSFKVSYYNEHVRNHESKERRKRNKLYYNCSHCSYKSVNKCSLNAHINKIHLQIRPFVCKICFKGFHKKSTLTEHIRIHEKRKDLTCELCGEGYVCIKTLTEHLRLHSGEKPYQCEICNVKFASSGRRTEHIKRKHREKTESCLICNKMFSLKKEVKRHMKIVHKNVVGTESQLSHADPQSYVFNNIDVIL</sequence>
<keyword evidence="2" id="KW-0479">Metal-binding</keyword>
<evidence type="ECO:0000313" key="9">
    <source>
        <dbReference type="Proteomes" id="UP001652740"/>
    </source>
</evidence>
<accession>A0A6J3BXH3</accession>
<dbReference type="GO" id="GO:0005634">
    <property type="term" value="C:nucleus"/>
    <property type="evidence" value="ECO:0007669"/>
    <property type="project" value="UniProtKB-SubCell"/>
</dbReference>
<dbReference type="Proteomes" id="UP001652740">
    <property type="component" value="Unplaced"/>
</dbReference>
<dbReference type="Gene3D" id="3.30.160.60">
    <property type="entry name" value="Classic Zinc Finger"/>
    <property type="match status" value="4"/>
</dbReference>
<keyword evidence="6" id="KW-0539">Nucleus</keyword>
<evidence type="ECO:0000256" key="3">
    <source>
        <dbReference type="ARBA" id="ARBA00022737"/>
    </source>
</evidence>
<name>A0A6J3BXH3_GALME</name>
<feature type="domain" description="C2H2-type" evidence="8">
    <location>
        <begin position="268"/>
        <end position="295"/>
    </location>
</feature>
<feature type="domain" description="C2H2-type" evidence="8">
    <location>
        <begin position="324"/>
        <end position="352"/>
    </location>
</feature>
<dbReference type="SUPFAM" id="SSF57667">
    <property type="entry name" value="beta-beta-alpha zinc fingers"/>
    <property type="match status" value="4"/>
</dbReference>
<dbReference type="RefSeq" id="XP_031764604.2">
    <property type="nucleotide sequence ID" value="XM_031908744.2"/>
</dbReference>
<dbReference type="InterPro" id="IPR050888">
    <property type="entry name" value="ZnF_C2H2-type_TF"/>
</dbReference>
<dbReference type="RefSeq" id="XP_031764606.2">
    <property type="nucleotide sequence ID" value="XM_031908746.2"/>
</dbReference>
<gene>
    <name evidence="10 11" type="primary">LOC113523197</name>
</gene>
<dbReference type="Pfam" id="PF12874">
    <property type="entry name" value="zf-met"/>
    <property type="match status" value="2"/>
</dbReference>
<comment type="subcellular location">
    <subcellularLocation>
        <location evidence="1">Nucleus</location>
    </subcellularLocation>
</comment>
<dbReference type="AlphaFoldDB" id="A0A6J3BXH3"/>
<feature type="domain" description="C2H2-type" evidence="8">
    <location>
        <begin position="296"/>
        <end position="323"/>
    </location>
</feature>
<evidence type="ECO:0000256" key="6">
    <source>
        <dbReference type="ARBA" id="ARBA00023242"/>
    </source>
</evidence>
<evidence type="ECO:0000259" key="8">
    <source>
        <dbReference type="PROSITE" id="PS50157"/>
    </source>
</evidence>
<dbReference type="GO" id="GO:0000981">
    <property type="term" value="F:DNA-binding transcription factor activity, RNA polymerase II-specific"/>
    <property type="evidence" value="ECO:0007669"/>
    <property type="project" value="TreeGrafter"/>
</dbReference>